<accession>A0A2X3CSN6</accession>
<reference evidence="1 2" key="1">
    <citation type="submission" date="2018-06" db="EMBL/GenBank/DDBJ databases">
        <authorList>
            <consortium name="Pathogen Informatics"/>
            <person name="Doyle S."/>
        </authorList>
    </citation>
    <scope>NUCLEOTIDE SEQUENCE [LARGE SCALE GENOMIC DNA]</scope>
    <source>
        <strain evidence="1 2">NCTC9645</strain>
    </source>
</reference>
<dbReference type="EMBL" id="UASO01000004">
    <property type="protein sequence ID" value="SQC20352.1"/>
    <property type="molecule type" value="Genomic_DNA"/>
</dbReference>
<evidence type="ECO:0000313" key="1">
    <source>
        <dbReference type="EMBL" id="SQC20352.1"/>
    </source>
</evidence>
<dbReference type="InterPro" id="IPR016893">
    <property type="entry name" value="UCP028589"/>
</dbReference>
<sequence>MSDFYYGQGKLYLARRNSAGQALSWRWVGDVSALAIEIEFDEKKTKMSLGGRLIDSQRYITSASAKVTSTWHEYSTENLQLLFLSGATNQASAIVTGELLPADIKAGDTISLRHQNVFSVVLHSLVAGVDYLIDPLWGVIRFIKTPAQQPVIADYAHIGYATIPLLNDDEPEFCLRYEGINLAEKNENILVELYRVKFDPVEKMDLINNEQDLAALETSATTLLDASKIIDPNLGQLGRIVKFRKTNGITHNGAILHNGFYTHGGN</sequence>
<dbReference type="Proteomes" id="UP000250675">
    <property type="component" value="Unassembled WGS sequence"/>
</dbReference>
<organism evidence="1 2">
    <name type="scientific">Klebsiella pneumoniae</name>
    <dbReference type="NCBI Taxonomy" id="573"/>
    <lineage>
        <taxon>Bacteria</taxon>
        <taxon>Pseudomonadati</taxon>
        <taxon>Pseudomonadota</taxon>
        <taxon>Gammaproteobacteria</taxon>
        <taxon>Enterobacterales</taxon>
        <taxon>Enterobacteriaceae</taxon>
        <taxon>Klebsiella/Raoultella group</taxon>
        <taxon>Klebsiella</taxon>
        <taxon>Klebsiella pneumoniae complex</taxon>
    </lineage>
</organism>
<gene>
    <name evidence="1" type="ORF">NCTC9645_01542</name>
</gene>
<protein>
    <submittedName>
        <fullName evidence="1">Uncharacterized protein</fullName>
    </submittedName>
</protein>
<name>A0A2X3CSN6_KLEPN</name>
<evidence type="ECO:0000313" key="2">
    <source>
        <dbReference type="Proteomes" id="UP000250675"/>
    </source>
</evidence>
<proteinExistence type="predicted"/>
<dbReference type="AlphaFoldDB" id="A0A2X3CSN6"/>
<dbReference type="PIRSF" id="PIRSF028589">
    <property type="entry name" value="UCP028589"/>
    <property type="match status" value="1"/>
</dbReference>